<evidence type="ECO:0000313" key="2">
    <source>
        <dbReference type="Proteomes" id="UP000887116"/>
    </source>
</evidence>
<comment type="caution">
    <text evidence="1">The sequence shown here is derived from an EMBL/GenBank/DDBJ whole genome shotgun (WGS) entry which is preliminary data.</text>
</comment>
<name>A0A8X6J3C0_TRICU</name>
<keyword evidence="2" id="KW-1185">Reference proteome</keyword>
<dbReference type="AlphaFoldDB" id="A0A8X6J3C0"/>
<dbReference type="EMBL" id="BMAO01007756">
    <property type="protein sequence ID" value="GFR18255.1"/>
    <property type="molecule type" value="Genomic_DNA"/>
</dbReference>
<protein>
    <submittedName>
        <fullName evidence="1">Uncharacterized protein</fullName>
    </submittedName>
</protein>
<proteinExistence type="predicted"/>
<organism evidence="1 2">
    <name type="scientific">Trichonephila clavata</name>
    <name type="common">Joro spider</name>
    <name type="synonym">Nephila clavata</name>
    <dbReference type="NCBI Taxonomy" id="2740835"/>
    <lineage>
        <taxon>Eukaryota</taxon>
        <taxon>Metazoa</taxon>
        <taxon>Ecdysozoa</taxon>
        <taxon>Arthropoda</taxon>
        <taxon>Chelicerata</taxon>
        <taxon>Arachnida</taxon>
        <taxon>Araneae</taxon>
        <taxon>Araneomorphae</taxon>
        <taxon>Entelegynae</taxon>
        <taxon>Araneoidea</taxon>
        <taxon>Nephilidae</taxon>
        <taxon>Trichonephila</taxon>
    </lineage>
</organism>
<sequence>MSMHFPCFCPFLLESDKIGHRGGTFGKYPILFVVSSSTPPGRQYSTEVVIASAAGIRNIMSIQNNIRGFSKCSINAAFKYVKDNNSMWEKYTD</sequence>
<gene>
    <name evidence="1" type="ORF">TNCT_277411</name>
</gene>
<evidence type="ECO:0000313" key="1">
    <source>
        <dbReference type="EMBL" id="GFR18255.1"/>
    </source>
</evidence>
<accession>A0A8X6J3C0</accession>
<reference evidence="1" key="1">
    <citation type="submission" date="2020-07" db="EMBL/GenBank/DDBJ databases">
        <title>Multicomponent nature underlies the extraordinary mechanical properties of spider dragline silk.</title>
        <authorList>
            <person name="Kono N."/>
            <person name="Nakamura H."/>
            <person name="Mori M."/>
            <person name="Yoshida Y."/>
            <person name="Ohtoshi R."/>
            <person name="Malay A.D."/>
            <person name="Moran D.A.P."/>
            <person name="Tomita M."/>
            <person name="Numata K."/>
            <person name="Arakawa K."/>
        </authorList>
    </citation>
    <scope>NUCLEOTIDE SEQUENCE</scope>
</reference>
<dbReference type="Proteomes" id="UP000887116">
    <property type="component" value="Unassembled WGS sequence"/>
</dbReference>